<organism evidence="2">
    <name type="scientific">Rhizophora mucronata</name>
    <name type="common">Asiatic mangrove</name>
    <dbReference type="NCBI Taxonomy" id="61149"/>
    <lineage>
        <taxon>Eukaryota</taxon>
        <taxon>Viridiplantae</taxon>
        <taxon>Streptophyta</taxon>
        <taxon>Embryophyta</taxon>
        <taxon>Tracheophyta</taxon>
        <taxon>Spermatophyta</taxon>
        <taxon>Magnoliopsida</taxon>
        <taxon>eudicotyledons</taxon>
        <taxon>Gunneridae</taxon>
        <taxon>Pentapetalae</taxon>
        <taxon>rosids</taxon>
        <taxon>fabids</taxon>
        <taxon>Malpighiales</taxon>
        <taxon>Rhizophoraceae</taxon>
        <taxon>Rhizophora</taxon>
    </lineage>
</organism>
<accession>A0A2P2IS01</accession>
<protein>
    <submittedName>
        <fullName evidence="2">Uncharacterized protein</fullName>
    </submittedName>
</protein>
<proteinExistence type="predicted"/>
<evidence type="ECO:0000313" key="2">
    <source>
        <dbReference type="EMBL" id="MBW83986.1"/>
    </source>
</evidence>
<feature type="transmembrane region" description="Helical" evidence="1">
    <location>
        <begin position="30"/>
        <end position="55"/>
    </location>
</feature>
<dbReference type="AlphaFoldDB" id="A0A2P2IS01"/>
<reference evidence="2" key="1">
    <citation type="submission" date="2018-02" db="EMBL/GenBank/DDBJ databases">
        <title>Rhizophora mucronata_Transcriptome.</title>
        <authorList>
            <person name="Meera S.P."/>
            <person name="Sreeshan A."/>
            <person name="Augustine A."/>
        </authorList>
    </citation>
    <scope>NUCLEOTIDE SEQUENCE</scope>
    <source>
        <tissue evidence="2">Leaf</tissue>
    </source>
</reference>
<keyword evidence="1" id="KW-0812">Transmembrane</keyword>
<name>A0A2P2IS01_RHIMU</name>
<evidence type="ECO:0000256" key="1">
    <source>
        <dbReference type="SAM" id="Phobius"/>
    </source>
</evidence>
<sequence>MFLCHFPFHIRIMLLLKIKYNYLKPILKSFLSTITMFLIQIMVISKYIIMFFFLFSTIIDTEINNAIVPR</sequence>
<keyword evidence="1" id="KW-0472">Membrane</keyword>
<keyword evidence="1" id="KW-1133">Transmembrane helix</keyword>
<dbReference type="EMBL" id="GGEC01003503">
    <property type="protein sequence ID" value="MBW83986.1"/>
    <property type="molecule type" value="Transcribed_RNA"/>
</dbReference>